<sequence>MKTIIRTATLWGVICLAHFSLLAQKTSPSSTTKQTNTMKEYVLIMRINPAPLAPDDLTDVRAKWKKVVDDWTAREIFVISNQIVQEGVVVSGREGTARPGSIASDGLRIVSTINIRAVSLEEAATLAKVVPLLEYGGTVEIREKLN</sequence>
<keyword evidence="3" id="KW-1185">Reference proteome</keyword>
<dbReference type="RefSeq" id="WP_254085565.1">
    <property type="nucleotide sequence ID" value="NZ_JAHESE010000018.1"/>
</dbReference>
<dbReference type="AlphaFoldDB" id="A0AAP2DZ12"/>
<feature type="chain" id="PRO_5042884928" description="YCII-related domain-containing protein" evidence="1">
    <location>
        <begin position="24"/>
        <end position="146"/>
    </location>
</feature>
<gene>
    <name evidence="2" type="ORF">KK062_17200</name>
</gene>
<organism evidence="2 3">
    <name type="scientific">Dawidia cretensis</name>
    <dbReference type="NCBI Taxonomy" id="2782350"/>
    <lineage>
        <taxon>Bacteria</taxon>
        <taxon>Pseudomonadati</taxon>
        <taxon>Bacteroidota</taxon>
        <taxon>Cytophagia</taxon>
        <taxon>Cytophagales</taxon>
        <taxon>Chryseotaleaceae</taxon>
        <taxon>Dawidia</taxon>
    </lineage>
</organism>
<evidence type="ECO:0008006" key="4">
    <source>
        <dbReference type="Google" id="ProtNLM"/>
    </source>
</evidence>
<proteinExistence type="predicted"/>
<name>A0AAP2DZ12_9BACT</name>
<accession>A0AAP2DZ12</accession>
<evidence type="ECO:0000256" key="1">
    <source>
        <dbReference type="SAM" id="SignalP"/>
    </source>
</evidence>
<feature type="signal peptide" evidence="1">
    <location>
        <begin position="1"/>
        <end position="23"/>
    </location>
</feature>
<evidence type="ECO:0000313" key="2">
    <source>
        <dbReference type="EMBL" id="MBT1709986.1"/>
    </source>
</evidence>
<protein>
    <recommendedName>
        <fullName evidence="4">YCII-related domain-containing protein</fullName>
    </recommendedName>
</protein>
<dbReference type="Gene3D" id="3.30.70.1060">
    <property type="entry name" value="Dimeric alpha+beta barrel"/>
    <property type="match status" value="1"/>
</dbReference>
<reference evidence="2 3" key="1">
    <citation type="submission" date="2021-05" db="EMBL/GenBank/DDBJ databases">
        <title>A Polyphasic approach of four new species of the genus Ohtaekwangia: Ohtaekwangia histidinii sp. nov., Ohtaekwangia cretensis sp. nov., Ohtaekwangia indiensis sp. nov., Ohtaekwangia reichenbachii sp. nov. from diverse environment.</title>
        <authorList>
            <person name="Octaviana S."/>
        </authorList>
    </citation>
    <scope>NUCLEOTIDE SEQUENCE [LARGE SCALE GENOMIC DNA]</scope>
    <source>
        <strain evidence="2 3">PWU5</strain>
    </source>
</reference>
<dbReference type="Proteomes" id="UP001319080">
    <property type="component" value="Unassembled WGS sequence"/>
</dbReference>
<evidence type="ECO:0000313" key="3">
    <source>
        <dbReference type="Proteomes" id="UP001319080"/>
    </source>
</evidence>
<dbReference type="EMBL" id="JAHESE010000018">
    <property type="protein sequence ID" value="MBT1709986.1"/>
    <property type="molecule type" value="Genomic_DNA"/>
</dbReference>
<keyword evidence="1" id="KW-0732">Signal</keyword>
<comment type="caution">
    <text evidence="2">The sequence shown here is derived from an EMBL/GenBank/DDBJ whole genome shotgun (WGS) entry which is preliminary data.</text>
</comment>